<dbReference type="EMBL" id="AE008384">
    <property type="protein sequence ID" value="AAM31564.1"/>
    <property type="molecule type" value="Genomic_DNA"/>
</dbReference>
<dbReference type="KEGG" id="mma:MM_1868"/>
<dbReference type="PATRIC" id="fig|192952.21.peg.2152"/>
<evidence type="ECO:0000313" key="2">
    <source>
        <dbReference type="Proteomes" id="UP000000595"/>
    </source>
</evidence>
<dbReference type="Pfam" id="PF10884">
    <property type="entry name" value="DUF2683"/>
    <property type="match status" value="1"/>
</dbReference>
<reference evidence="1 2" key="1">
    <citation type="journal article" date="2002" name="J. Mol. Microbiol. Biotechnol.">
        <title>The genome of Methanosarcina mazei: evidence for lateral gene transfer between Bacteria and Archaea.</title>
        <authorList>
            <person name="Deppenmeier U."/>
            <person name="Johann A."/>
            <person name="Hartsch T."/>
            <person name="Merkl R."/>
            <person name="Schmitz R.A."/>
            <person name="Martinez-Arias R."/>
            <person name="Henne A."/>
            <person name="Wiezer A."/>
            <person name="Baumer S."/>
            <person name="Jacobi C."/>
            <person name="Bruggemann H."/>
            <person name="Lienard T."/>
            <person name="Christmann A."/>
            <person name="Bomeke M."/>
            <person name="Steckel S."/>
            <person name="Bhattacharyya A."/>
            <person name="Lykidis A."/>
            <person name="Overbeek R."/>
            <person name="Klenk H.P."/>
            <person name="Gunsalus R.P."/>
            <person name="Fritz H.J."/>
            <person name="Gottschalk G."/>
        </authorList>
    </citation>
    <scope>NUCLEOTIDE SEQUENCE [LARGE SCALE GENOMIC DNA]</scope>
    <source>
        <strain evidence="2">ATCC BAA-159 / DSM 3647 / Goe1 / Go1 / JCM 11833 / OCM 88</strain>
    </source>
</reference>
<evidence type="ECO:0000313" key="1">
    <source>
        <dbReference type="EMBL" id="AAM31564.1"/>
    </source>
</evidence>
<organism evidence="1 2">
    <name type="scientific">Methanosarcina mazei (strain ATCC BAA-159 / DSM 3647 / Goe1 / Go1 / JCM 11833 / OCM 88)</name>
    <name type="common">Methanosarcina frisia</name>
    <dbReference type="NCBI Taxonomy" id="192952"/>
    <lineage>
        <taxon>Archaea</taxon>
        <taxon>Methanobacteriati</taxon>
        <taxon>Methanobacteriota</taxon>
        <taxon>Stenosarchaea group</taxon>
        <taxon>Methanomicrobia</taxon>
        <taxon>Methanosarcinales</taxon>
        <taxon>Methanosarcinaceae</taxon>
        <taxon>Methanosarcina</taxon>
    </lineage>
</organism>
<sequence length="88" mass="10148">MHMIQARVKMSDRTNQVLNIVKAKYNLKDKSAALDLVVAQYEEKILEPQYSPEFIKEMLDSESDEVIGPFKNADELKAYIKSLPDEDE</sequence>
<protein>
    <submittedName>
        <fullName evidence="1">Conserved protein</fullName>
    </submittedName>
</protein>
<name>Q8PVU2_METMA</name>
<dbReference type="HOGENOM" id="CLU_189630_0_0_2"/>
<accession>Q8PVU2</accession>
<proteinExistence type="predicted"/>
<dbReference type="eggNOG" id="arCOG05071">
    <property type="taxonomic scope" value="Archaea"/>
</dbReference>
<dbReference type="Proteomes" id="UP000000595">
    <property type="component" value="Chromosome"/>
</dbReference>
<gene>
    <name evidence="1" type="ordered locus">MM_1868</name>
</gene>
<dbReference type="InterPro" id="IPR020271">
    <property type="entry name" value="Uncharacterised_MJ1172"/>
</dbReference>
<dbReference type="AlphaFoldDB" id="Q8PVU2"/>